<dbReference type="SUPFAM" id="SSF56112">
    <property type="entry name" value="Protein kinase-like (PK-like)"/>
    <property type="match status" value="1"/>
</dbReference>
<gene>
    <name evidence="11" type="ORF">WJX72_009988</name>
</gene>
<dbReference type="GO" id="GO:0004674">
    <property type="term" value="F:protein serine/threonine kinase activity"/>
    <property type="evidence" value="ECO:0007669"/>
    <property type="project" value="UniProtKB-KW"/>
</dbReference>
<evidence type="ECO:0000256" key="4">
    <source>
        <dbReference type="ARBA" id="ARBA00022741"/>
    </source>
</evidence>
<evidence type="ECO:0000313" key="11">
    <source>
        <dbReference type="EMBL" id="KAK9830148.1"/>
    </source>
</evidence>
<feature type="domain" description="Protein kinase" evidence="10">
    <location>
        <begin position="25"/>
        <end position="309"/>
    </location>
</feature>
<evidence type="ECO:0000256" key="5">
    <source>
        <dbReference type="ARBA" id="ARBA00022777"/>
    </source>
</evidence>
<feature type="compositionally biased region" description="Gly residues" evidence="9">
    <location>
        <begin position="367"/>
        <end position="376"/>
    </location>
</feature>
<dbReference type="GO" id="GO:0010556">
    <property type="term" value="P:regulation of macromolecule biosynthetic process"/>
    <property type="evidence" value="ECO:0007669"/>
    <property type="project" value="UniProtKB-ARBA"/>
</dbReference>
<dbReference type="GO" id="GO:0005524">
    <property type="term" value="F:ATP binding"/>
    <property type="evidence" value="ECO:0007669"/>
    <property type="project" value="UniProtKB-UniRule"/>
</dbReference>
<dbReference type="InterPro" id="IPR050108">
    <property type="entry name" value="CDK"/>
</dbReference>
<dbReference type="SMART" id="SM00220">
    <property type="entry name" value="S_TKc"/>
    <property type="match status" value="1"/>
</dbReference>
<keyword evidence="4 7" id="KW-0547">Nucleotide-binding</keyword>
<evidence type="ECO:0000256" key="7">
    <source>
        <dbReference type="PROSITE-ProRule" id="PRU10141"/>
    </source>
</evidence>
<keyword evidence="6 7" id="KW-0067">ATP-binding</keyword>
<feature type="binding site" evidence="7">
    <location>
        <position position="54"/>
    </location>
    <ligand>
        <name>ATP</name>
        <dbReference type="ChEBI" id="CHEBI:30616"/>
    </ligand>
</feature>
<dbReference type="PANTHER" id="PTHR24056">
    <property type="entry name" value="CELL DIVISION PROTEIN KINASE"/>
    <property type="match status" value="1"/>
</dbReference>
<dbReference type="InterPro" id="IPR017441">
    <property type="entry name" value="Protein_kinase_ATP_BS"/>
</dbReference>
<dbReference type="Proteomes" id="UP001489004">
    <property type="component" value="Unassembled WGS sequence"/>
</dbReference>
<name>A0AAW1R8R8_9CHLO</name>
<reference evidence="11 12" key="1">
    <citation type="journal article" date="2024" name="Nat. Commun.">
        <title>Phylogenomics reveals the evolutionary origins of lichenization in chlorophyte algae.</title>
        <authorList>
            <person name="Puginier C."/>
            <person name="Libourel C."/>
            <person name="Otte J."/>
            <person name="Skaloud P."/>
            <person name="Haon M."/>
            <person name="Grisel S."/>
            <person name="Petersen M."/>
            <person name="Berrin J.G."/>
            <person name="Delaux P.M."/>
            <person name="Dal Grande F."/>
            <person name="Keller J."/>
        </authorList>
    </citation>
    <scope>NUCLEOTIDE SEQUENCE [LARGE SCALE GENOMIC DNA]</scope>
    <source>
        <strain evidence="11 12">SAG 2043</strain>
    </source>
</reference>
<dbReference type="Pfam" id="PF00069">
    <property type="entry name" value="Pkinase"/>
    <property type="match status" value="1"/>
</dbReference>
<dbReference type="FunFam" id="1.10.510.10:FF:000533">
    <property type="entry name" value="cyclin-dependent kinase 10"/>
    <property type="match status" value="1"/>
</dbReference>
<dbReference type="GO" id="GO:0080090">
    <property type="term" value="P:regulation of primary metabolic process"/>
    <property type="evidence" value="ECO:0007669"/>
    <property type="project" value="UniProtKB-ARBA"/>
</dbReference>
<dbReference type="InterPro" id="IPR000719">
    <property type="entry name" value="Prot_kinase_dom"/>
</dbReference>
<dbReference type="AlphaFoldDB" id="A0AAW1R8R8"/>
<dbReference type="InterPro" id="IPR011009">
    <property type="entry name" value="Kinase-like_dom_sf"/>
</dbReference>
<evidence type="ECO:0000256" key="8">
    <source>
        <dbReference type="RuleBase" id="RU000304"/>
    </source>
</evidence>
<evidence type="ECO:0000259" key="10">
    <source>
        <dbReference type="PROSITE" id="PS50011"/>
    </source>
</evidence>
<keyword evidence="3" id="KW-0808">Transferase</keyword>
<proteinExistence type="inferred from homology"/>
<evidence type="ECO:0000313" key="12">
    <source>
        <dbReference type="Proteomes" id="UP001489004"/>
    </source>
</evidence>
<dbReference type="GO" id="GO:0007346">
    <property type="term" value="P:regulation of mitotic cell cycle"/>
    <property type="evidence" value="ECO:0007669"/>
    <property type="project" value="TreeGrafter"/>
</dbReference>
<keyword evidence="2 8" id="KW-0723">Serine/threonine-protein kinase</keyword>
<dbReference type="Gene3D" id="1.10.510.10">
    <property type="entry name" value="Transferase(Phosphotransferase) domain 1"/>
    <property type="match status" value="1"/>
</dbReference>
<evidence type="ECO:0000256" key="1">
    <source>
        <dbReference type="ARBA" id="ARBA00006485"/>
    </source>
</evidence>
<comment type="caution">
    <text evidence="11">The sequence shown here is derived from an EMBL/GenBank/DDBJ whole genome shotgun (WGS) entry which is preliminary data.</text>
</comment>
<dbReference type="InterPro" id="IPR008271">
    <property type="entry name" value="Ser/Thr_kinase_AS"/>
</dbReference>
<organism evidence="11 12">
    <name type="scientific">[Myrmecia] bisecta</name>
    <dbReference type="NCBI Taxonomy" id="41462"/>
    <lineage>
        <taxon>Eukaryota</taxon>
        <taxon>Viridiplantae</taxon>
        <taxon>Chlorophyta</taxon>
        <taxon>core chlorophytes</taxon>
        <taxon>Trebouxiophyceae</taxon>
        <taxon>Trebouxiales</taxon>
        <taxon>Trebouxiaceae</taxon>
        <taxon>Myrmecia</taxon>
    </lineage>
</organism>
<protein>
    <recommendedName>
        <fullName evidence="10">Protein kinase domain-containing protein</fullName>
    </recommendedName>
</protein>
<dbReference type="PANTHER" id="PTHR24056:SF107">
    <property type="entry name" value="CYCLIN-DEPENDENT KINASE 11A-RELATED"/>
    <property type="match status" value="1"/>
</dbReference>
<evidence type="ECO:0000256" key="6">
    <source>
        <dbReference type="ARBA" id="ARBA00022840"/>
    </source>
</evidence>
<dbReference type="PROSITE" id="PS50011">
    <property type="entry name" value="PROTEIN_KINASE_DOM"/>
    <property type="match status" value="1"/>
</dbReference>
<dbReference type="PROSITE" id="PS00108">
    <property type="entry name" value="PROTEIN_KINASE_ST"/>
    <property type="match status" value="1"/>
</dbReference>
<dbReference type="FunFam" id="3.30.200.20:FF:000172">
    <property type="entry name" value="cyclin-dependent kinase G-2 isoform X1"/>
    <property type="match status" value="1"/>
</dbReference>
<dbReference type="PROSITE" id="PS00107">
    <property type="entry name" value="PROTEIN_KINASE_ATP"/>
    <property type="match status" value="1"/>
</dbReference>
<comment type="similarity">
    <text evidence="1">Belongs to the protein kinase superfamily. CMGC Ser/Thr protein kinase family. CDC2/CDKX subfamily.</text>
</comment>
<evidence type="ECO:0000256" key="3">
    <source>
        <dbReference type="ARBA" id="ARBA00022679"/>
    </source>
</evidence>
<dbReference type="Gene3D" id="3.30.200.20">
    <property type="entry name" value="Phosphorylase Kinase, domain 1"/>
    <property type="match status" value="1"/>
</dbReference>
<dbReference type="EMBL" id="JALJOR010000001">
    <property type="protein sequence ID" value="KAK9830148.1"/>
    <property type="molecule type" value="Genomic_DNA"/>
</dbReference>
<accession>A0AAW1R8R8</accession>
<feature type="region of interest" description="Disordered" evidence="9">
    <location>
        <begin position="332"/>
        <end position="390"/>
    </location>
</feature>
<dbReference type="GO" id="GO:0005634">
    <property type="term" value="C:nucleus"/>
    <property type="evidence" value="ECO:0007669"/>
    <property type="project" value="UniProtKB-ARBA"/>
</dbReference>
<keyword evidence="5" id="KW-0418">Kinase</keyword>
<sequence>MSEPSLATGASGENALPVIDPVQNYEKIRRIGEGTYGTVYKARDRRTGEVVALKQLRMERERDGMPVTSMRELRVLQTCRHPSIVELKKVVTGSKLDSVFLVFEYCSHDLGRLVDTIPRKFSESEVKCLLLQILEAVDFMHARWIMHRDLKLSNLLLTKDSRLKICDFGLARYFRAHEEAYTPRVVTLWYRAPEILLGLETYTEAVDMWSVGCIMAELLRCEPLFPAKTEMQLLQMITALIGAPNERIWPGYSSLPLTSKMTLPDQPYNLLERELPHLSAEGTDLLNRFLTYDPDKRITARQALRHPYFRQNPFPRPRADMPQFPSAHDAELHSNQAHRRAQMEEQEADTRKKRRAQQDVDSRFGDVFGGDGGGAFGAAEPAVRAVRHRH</sequence>
<keyword evidence="12" id="KW-1185">Reference proteome</keyword>
<evidence type="ECO:0000256" key="2">
    <source>
        <dbReference type="ARBA" id="ARBA00022527"/>
    </source>
</evidence>
<evidence type="ECO:0000256" key="9">
    <source>
        <dbReference type="SAM" id="MobiDB-lite"/>
    </source>
</evidence>